<evidence type="ECO:0000256" key="1">
    <source>
        <dbReference type="SAM" id="Phobius"/>
    </source>
</evidence>
<keyword evidence="1" id="KW-1133">Transmembrane helix</keyword>
<protein>
    <submittedName>
        <fullName evidence="2">Uncharacterized protein</fullName>
    </submittedName>
</protein>
<dbReference type="RefSeq" id="XP_004178359.1">
    <property type="nucleotide sequence ID" value="XM_004178311.1"/>
</dbReference>
<dbReference type="GeneID" id="14492732"/>
<evidence type="ECO:0000313" key="2">
    <source>
        <dbReference type="EMBL" id="CCH58840.1"/>
    </source>
</evidence>
<keyword evidence="3" id="KW-1185">Reference proteome</keyword>
<keyword evidence="1" id="KW-0472">Membrane</keyword>
<keyword evidence="1" id="KW-0812">Transmembrane</keyword>
<name>I2GXI8_HENB6</name>
<proteinExistence type="predicted"/>
<sequence>MDFIILKMENLNDNNNKFYIPDIFYKNYDVPIHYKDYNIFLIDNRSLNILCDISKFGRQTRIKKKIFLIIENGVNKYSNFLFPIESYYNNHHRVKLVSDAITQNYGSIQHYTQQLLKELNIYSGVNCLEAIGITKLNQQNPIFGNTSIKYGNSLIGGMSLSSKIEIPGICFVFLFNNVNHIPYGIIENLYNTYYYLTDINGKCSAEALFYFLRKPCCNRFSIHGYEVYNGHLEFNDIFIINKDHPLLPRVINNLFIILQDEKQKISKQNEKDIVSNKSLLCNTSEQDSKKKGMYELKTKYLPMFKMISASIIAILVYKLILYLFPKLIEILDTALVFEISKS</sequence>
<accession>I2GXI8</accession>
<dbReference type="HOGENOM" id="CLU_811767_0_0_1"/>
<dbReference type="InParanoid" id="I2GXI8"/>
<reference evidence="2 3" key="1">
    <citation type="journal article" date="2011" name="Proc. Natl. Acad. Sci. U.S.A.">
        <title>Evolutionary erosion of yeast sex chromosomes by mating-type switching accidents.</title>
        <authorList>
            <person name="Gordon J.L."/>
            <person name="Armisen D."/>
            <person name="Proux-Wera E."/>
            <person name="Oheigeartaigh S.S."/>
            <person name="Byrne K.P."/>
            <person name="Wolfe K.H."/>
        </authorList>
    </citation>
    <scope>NUCLEOTIDE SEQUENCE [LARGE SCALE GENOMIC DNA]</scope>
    <source>
        <strain evidence="3">ATCC 34711 / CBS 6284 / DSM 70876 / NBRC 10599 / NRRL Y-10934 / UCD 77-7</strain>
    </source>
</reference>
<organism evidence="2 3">
    <name type="scientific">Henningerozyma blattae (strain ATCC 34711 / CBS 6284 / DSM 70876 / NBRC 10599 / NRRL Y-10934 / UCD 77-7)</name>
    <name type="common">Yeast</name>
    <name type="synonym">Tetrapisispora blattae</name>
    <dbReference type="NCBI Taxonomy" id="1071380"/>
    <lineage>
        <taxon>Eukaryota</taxon>
        <taxon>Fungi</taxon>
        <taxon>Dikarya</taxon>
        <taxon>Ascomycota</taxon>
        <taxon>Saccharomycotina</taxon>
        <taxon>Saccharomycetes</taxon>
        <taxon>Saccharomycetales</taxon>
        <taxon>Saccharomycetaceae</taxon>
        <taxon>Henningerozyma</taxon>
    </lineage>
</organism>
<dbReference type="EMBL" id="HE806316">
    <property type="protein sequence ID" value="CCH58840.1"/>
    <property type="molecule type" value="Genomic_DNA"/>
</dbReference>
<gene>
    <name evidence="2" type="primary">TBLA0A10620</name>
    <name evidence="2" type="ORF">TBLA_0A10620</name>
</gene>
<evidence type="ECO:0000313" key="3">
    <source>
        <dbReference type="Proteomes" id="UP000002866"/>
    </source>
</evidence>
<dbReference type="KEGG" id="tbl:TBLA_0A10620"/>
<dbReference type="Proteomes" id="UP000002866">
    <property type="component" value="Chromosome 1"/>
</dbReference>
<feature type="transmembrane region" description="Helical" evidence="1">
    <location>
        <begin position="300"/>
        <end position="324"/>
    </location>
</feature>
<dbReference type="AlphaFoldDB" id="I2GXI8"/>